<evidence type="ECO:0000256" key="4">
    <source>
        <dbReference type="ARBA" id="ARBA00022598"/>
    </source>
</evidence>
<keyword evidence="4" id="KW-0436">Ligase</keyword>
<dbReference type="Pfam" id="PF00117">
    <property type="entry name" value="GATase"/>
    <property type="match status" value="1"/>
</dbReference>
<feature type="domain" description="CTP synthase N-terminal" evidence="16">
    <location>
        <begin position="19"/>
        <end position="282"/>
    </location>
</feature>
<comment type="catalytic activity">
    <reaction evidence="11">
        <text>UTP + L-glutamine + ATP + H2O = CTP + L-glutamate + ADP + phosphate + 2 H(+)</text>
        <dbReference type="Rhea" id="RHEA:26426"/>
        <dbReference type="ChEBI" id="CHEBI:15377"/>
        <dbReference type="ChEBI" id="CHEBI:15378"/>
        <dbReference type="ChEBI" id="CHEBI:29985"/>
        <dbReference type="ChEBI" id="CHEBI:30616"/>
        <dbReference type="ChEBI" id="CHEBI:37563"/>
        <dbReference type="ChEBI" id="CHEBI:43474"/>
        <dbReference type="ChEBI" id="CHEBI:46398"/>
        <dbReference type="ChEBI" id="CHEBI:58359"/>
        <dbReference type="ChEBI" id="CHEBI:456216"/>
        <dbReference type="EC" id="6.3.4.2"/>
    </reaction>
</comment>
<dbReference type="InterPro" id="IPR033828">
    <property type="entry name" value="GATase1_CTP_Synthase"/>
</dbReference>
<protein>
    <recommendedName>
        <fullName evidence="3">CTP synthase (glutamine hydrolyzing)</fullName>
        <ecNumber evidence="3">6.3.4.2</ecNumber>
    </recommendedName>
    <alternativeName>
        <fullName evidence="13">Cytidine 5'-triphosphate synthase</fullName>
    </alternativeName>
    <alternativeName>
        <fullName evidence="14">Cytidine triphosphate synthetase</fullName>
    </alternativeName>
    <alternativeName>
        <fullName evidence="12">UTP--ammonia ligase</fullName>
    </alternativeName>
</protein>
<dbReference type="PANTHER" id="PTHR11550">
    <property type="entry name" value="CTP SYNTHASE"/>
    <property type="match status" value="1"/>
</dbReference>
<dbReference type="SUPFAM" id="SSF52540">
    <property type="entry name" value="P-loop containing nucleoside triphosphate hydrolases"/>
    <property type="match status" value="1"/>
</dbReference>
<keyword evidence="6" id="KW-0547">Nucleotide-binding</keyword>
<dbReference type="InterPro" id="IPR004468">
    <property type="entry name" value="CTP_synthase"/>
</dbReference>
<organism evidence="17 18">
    <name type="scientific">Candidatus Woesebacteria bacterium GW2011_GWB1_38_5b</name>
    <dbReference type="NCBI Taxonomy" id="1618569"/>
    <lineage>
        <taxon>Bacteria</taxon>
        <taxon>Candidatus Woeseibacteriota</taxon>
    </lineage>
</organism>
<dbReference type="Gene3D" id="3.40.50.880">
    <property type="match status" value="1"/>
</dbReference>
<dbReference type="InterPro" id="IPR017926">
    <property type="entry name" value="GATASE"/>
</dbReference>
<dbReference type="InterPro" id="IPR029062">
    <property type="entry name" value="Class_I_gatase-like"/>
</dbReference>
<dbReference type="SUPFAM" id="SSF52317">
    <property type="entry name" value="Class I glutamine amidotransferase-like"/>
    <property type="match status" value="1"/>
</dbReference>
<dbReference type="PROSITE" id="PS51273">
    <property type="entry name" value="GATASE_TYPE_1"/>
    <property type="match status" value="1"/>
</dbReference>
<keyword evidence="9" id="KW-0315">Glutamine amidotransferase</keyword>
<evidence type="ECO:0000256" key="11">
    <source>
        <dbReference type="ARBA" id="ARBA00047781"/>
    </source>
</evidence>
<keyword evidence="5" id="KW-0479">Metal-binding</keyword>
<keyword evidence="8" id="KW-0460">Magnesium</keyword>
<dbReference type="InterPro" id="IPR017456">
    <property type="entry name" value="CTP_synthase_N"/>
</dbReference>
<dbReference type="GO" id="GO:0042802">
    <property type="term" value="F:identical protein binding"/>
    <property type="evidence" value="ECO:0007669"/>
    <property type="project" value="TreeGrafter"/>
</dbReference>
<evidence type="ECO:0000256" key="7">
    <source>
        <dbReference type="ARBA" id="ARBA00022840"/>
    </source>
</evidence>
<dbReference type="NCBIfam" id="TIGR00337">
    <property type="entry name" value="PyrG"/>
    <property type="match status" value="1"/>
</dbReference>
<dbReference type="NCBIfam" id="NF003792">
    <property type="entry name" value="PRK05380.1"/>
    <property type="match status" value="1"/>
</dbReference>
<dbReference type="AlphaFoldDB" id="A0A0G0K8Z6"/>
<dbReference type="GO" id="GO:0003883">
    <property type="term" value="F:CTP synthase activity"/>
    <property type="evidence" value="ECO:0007669"/>
    <property type="project" value="UniProtKB-EC"/>
</dbReference>
<comment type="caution">
    <text evidence="17">The sequence shown here is derived from an EMBL/GenBank/DDBJ whole genome shotgun (WGS) entry which is preliminary data.</text>
</comment>
<dbReference type="Pfam" id="PF06418">
    <property type="entry name" value="CTP_synth_N"/>
    <property type="match status" value="1"/>
</dbReference>
<comment type="pathway">
    <text evidence="1">Pyrimidine metabolism; CTP biosynthesis via de novo pathway; CTP from UDP: step 2/2.</text>
</comment>
<dbReference type="UniPathway" id="UPA00159">
    <property type="reaction ID" value="UER00277"/>
</dbReference>
<dbReference type="EC" id="6.3.4.2" evidence="3"/>
<evidence type="ECO:0000256" key="12">
    <source>
        <dbReference type="ARBA" id="ARBA00075170"/>
    </source>
</evidence>
<reference evidence="17 18" key="1">
    <citation type="journal article" date="2015" name="Nature">
        <title>rRNA introns, odd ribosomes, and small enigmatic genomes across a large radiation of phyla.</title>
        <authorList>
            <person name="Brown C.T."/>
            <person name="Hug L.A."/>
            <person name="Thomas B.C."/>
            <person name="Sharon I."/>
            <person name="Castelle C.J."/>
            <person name="Singh A."/>
            <person name="Wilkins M.J."/>
            <person name="Williams K.H."/>
            <person name="Banfield J.F."/>
        </authorList>
    </citation>
    <scope>NUCLEOTIDE SEQUENCE [LARGE SCALE GENOMIC DNA]</scope>
</reference>
<dbReference type="GO" id="GO:0044210">
    <property type="term" value="P:'de novo' CTP biosynthetic process"/>
    <property type="evidence" value="ECO:0007669"/>
    <property type="project" value="UniProtKB-UniPathway"/>
</dbReference>
<dbReference type="GO" id="GO:0019856">
    <property type="term" value="P:pyrimidine nucleobase biosynthetic process"/>
    <property type="evidence" value="ECO:0007669"/>
    <property type="project" value="TreeGrafter"/>
</dbReference>
<dbReference type="CDD" id="cd01746">
    <property type="entry name" value="GATase1_CTP_Synthase"/>
    <property type="match status" value="1"/>
</dbReference>
<dbReference type="EMBL" id="LBUZ01000013">
    <property type="protein sequence ID" value="KKQ75317.1"/>
    <property type="molecule type" value="Genomic_DNA"/>
</dbReference>
<keyword evidence="7" id="KW-0067">ATP-binding</keyword>
<evidence type="ECO:0000256" key="2">
    <source>
        <dbReference type="ARBA" id="ARBA00007533"/>
    </source>
</evidence>
<proteinExistence type="inferred from homology"/>
<dbReference type="Proteomes" id="UP000034181">
    <property type="component" value="Unassembled WGS sequence"/>
</dbReference>
<evidence type="ECO:0000259" key="15">
    <source>
        <dbReference type="Pfam" id="PF00117"/>
    </source>
</evidence>
<feature type="domain" description="Glutamine amidotransferase" evidence="15">
    <location>
        <begin position="325"/>
        <end position="564"/>
    </location>
</feature>
<evidence type="ECO:0000256" key="8">
    <source>
        <dbReference type="ARBA" id="ARBA00022842"/>
    </source>
</evidence>
<evidence type="ECO:0000256" key="6">
    <source>
        <dbReference type="ARBA" id="ARBA00022741"/>
    </source>
</evidence>
<dbReference type="FunFam" id="3.40.50.300:FF:000009">
    <property type="entry name" value="CTP synthase"/>
    <property type="match status" value="1"/>
</dbReference>
<dbReference type="GO" id="GO:0005524">
    <property type="term" value="F:ATP binding"/>
    <property type="evidence" value="ECO:0007669"/>
    <property type="project" value="UniProtKB-KW"/>
</dbReference>
<evidence type="ECO:0000256" key="3">
    <source>
        <dbReference type="ARBA" id="ARBA00012291"/>
    </source>
</evidence>
<dbReference type="PATRIC" id="fig|1618569.3.peg.370"/>
<dbReference type="GO" id="GO:0046872">
    <property type="term" value="F:metal ion binding"/>
    <property type="evidence" value="ECO:0007669"/>
    <property type="project" value="UniProtKB-KW"/>
</dbReference>
<evidence type="ECO:0000259" key="16">
    <source>
        <dbReference type="Pfam" id="PF06418"/>
    </source>
</evidence>
<evidence type="ECO:0000313" key="18">
    <source>
        <dbReference type="Proteomes" id="UP000034181"/>
    </source>
</evidence>
<accession>A0A0G0K8Z6</accession>
<comment type="similarity">
    <text evidence="2">Belongs to the CTP synthase family.</text>
</comment>
<evidence type="ECO:0000256" key="13">
    <source>
        <dbReference type="ARBA" id="ARBA00079941"/>
    </source>
</evidence>
<evidence type="ECO:0000256" key="1">
    <source>
        <dbReference type="ARBA" id="ARBA00005171"/>
    </source>
</evidence>
<evidence type="ECO:0000256" key="5">
    <source>
        <dbReference type="ARBA" id="ARBA00022723"/>
    </source>
</evidence>
<dbReference type="PANTHER" id="PTHR11550:SF0">
    <property type="entry name" value="CTP SYNTHASE-RELATED"/>
    <property type="match status" value="1"/>
</dbReference>
<gene>
    <name evidence="17" type="ORF">US96_C0013G0011</name>
</gene>
<sequence length="568" mass="63603">MPDSNNKTLPAGMQDHKAKYIFVSGGVISGIGKGVTSASISLLLKSAGYTVAPIKFENYLNLDAGTINPIEHGDTFLCEDGTEADMDIGTYEKFLNEDMGKDNFVTMGNIYSTVIDAERRFEFNGEDVEAIPHITDEITRRIKNLAEKKNADIVIIELGGTAGEYQNVFYYEAARIMTLQNPGDVIHVHVSYVPTPAHLGEPKTKPTQLSVRTLNSLGIQPDFIICRSEKFLDQRRRDRLALFCNVSPEKVISSPDLPSVYEVPIVLNKQKLGAQILEKLNLKPRASELADWEKFVNKVKKVKSQKKSVEITIVGKYFGTGDYQLRDSYAALFDAIDHASYELGIAVKTRWVDAEKAENETDTEKLIGSPDGIIVPIGWGIRGAEGMIKAAGYARSKKIPYLGLCYGMQLAVISYARDVVGLKDANTEENDEKGKNLVIHLMPKQKEIMARRAYGGTMRLGKWDAIVKKGTKAYKLYEKYNDFIDKSKGLTSERHRHRYEFNNDYLEKFEKAGFIIAAKSVEEGLVEIIELVENEHPFYLGTQGHPEYKSRPLRPHPIFLGFLEAVIA</sequence>
<keyword evidence="10" id="KW-0665">Pyrimidine biosynthesis</keyword>
<evidence type="ECO:0000256" key="14">
    <source>
        <dbReference type="ARBA" id="ARBA00083191"/>
    </source>
</evidence>
<evidence type="ECO:0000313" key="17">
    <source>
        <dbReference type="EMBL" id="KKQ75317.1"/>
    </source>
</evidence>
<dbReference type="InterPro" id="IPR027417">
    <property type="entry name" value="P-loop_NTPase"/>
</dbReference>
<name>A0A0G0K8Z6_9BACT</name>
<evidence type="ECO:0000256" key="9">
    <source>
        <dbReference type="ARBA" id="ARBA00022962"/>
    </source>
</evidence>
<evidence type="ECO:0000256" key="10">
    <source>
        <dbReference type="ARBA" id="ARBA00022975"/>
    </source>
</evidence>
<dbReference type="Gene3D" id="3.40.50.300">
    <property type="entry name" value="P-loop containing nucleotide triphosphate hydrolases"/>
    <property type="match status" value="1"/>
</dbReference>